<sequence>MDLRDKTTWLELLVLPAIVRAKILQYCLDKNCFNYKNEEFETLFLEENENALVETFVKEELRLFEESGGSFLFYFEEEYPKQLKEIRNPPPILFVFGDASLLIKPSVAVVGTHKMRHYGRAVTKFLTEGLCDENIPIVTGILNGVEETVTKKVLERGGKLICVLVGGQNKPYPVNNKHLLEKVKASYGVMISEHLPNQCVEKSFFEERSRLMSGLAKGVLIPEAEERSGALVTASYAVEFNREVFAVPGNIFALGSNGGNSLISEGAKLVYLPQHIIEEIQ</sequence>
<dbReference type="InterPro" id="IPR057666">
    <property type="entry name" value="DrpA_SLOG"/>
</dbReference>
<protein>
    <submittedName>
        <fullName evidence="3">Polypeptide deformylase</fullName>
    </submittedName>
</protein>
<dbReference type="Gene3D" id="3.40.50.450">
    <property type="match status" value="1"/>
</dbReference>
<dbReference type="InterPro" id="IPR003488">
    <property type="entry name" value="DprA"/>
</dbReference>
<proteinExistence type="inferred from homology"/>
<dbReference type="NCBIfam" id="TIGR00732">
    <property type="entry name" value="dprA"/>
    <property type="match status" value="1"/>
</dbReference>
<evidence type="ECO:0000313" key="3">
    <source>
        <dbReference type="EMBL" id="KMT60903.1"/>
    </source>
</evidence>
<dbReference type="Proteomes" id="UP000052258">
    <property type="component" value="Unassembled WGS sequence"/>
</dbReference>
<keyword evidence="4" id="KW-1185">Reference proteome</keyword>
<feature type="domain" description="Smf/DprA SLOG" evidence="2">
    <location>
        <begin position="71"/>
        <end position="280"/>
    </location>
</feature>
<dbReference type="OrthoDB" id="9785707at2"/>
<name>A0A0J8GJI1_9LIST</name>
<reference evidence="3 4" key="1">
    <citation type="journal article" date="2015" name="Genome Biol. Evol.">
        <title>Comparative Genomics of Listeria Sensu Lato: Genus-Wide Differences in Evolutionary Dynamics and the Progressive Gain of Complex, Potentially Pathogenicity-Related Traits through Lateral Gene Transfer.</title>
        <authorList>
            <person name="Chiara M."/>
            <person name="Caruso M."/>
            <person name="D'Erchia A.M."/>
            <person name="Manzari C."/>
            <person name="Fraccalvieri R."/>
            <person name="Goffredo E."/>
            <person name="Latorre L."/>
            <person name="Miccolupo A."/>
            <person name="Padalino I."/>
            <person name="Santagada G."/>
            <person name="Chiocco D."/>
            <person name="Pesole G."/>
            <person name="Horner D.S."/>
            <person name="Parisi A."/>
        </authorList>
    </citation>
    <scope>NUCLEOTIDE SEQUENCE [LARGE SCALE GENOMIC DNA]</scope>
    <source>
        <strain evidence="3 4">1991</strain>
    </source>
</reference>
<dbReference type="PANTHER" id="PTHR43022">
    <property type="entry name" value="PROTEIN SMF"/>
    <property type="match status" value="1"/>
</dbReference>
<gene>
    <name evidence="3" type="ORF">X560_0323</name>
</gene>
<accession>A0A0J8GJI1</accession>
<dbReference type="SUPFAM" id="SSF102405">
    <property type="entry name" value="MCP/YpsA-like"/>
    <property type="match status" value="1"/>
</dbReference>
<dbReference type="PATRIC" id="fig|1430899.3.peg.326"/>
<dbReference type="GO" id="GO:0009294">
    <property type="term" value="P:DNA-mediated transformation"/>
    <property type="evidence" value="ECO:0007669"/>
    <property type="project" value="InterPro"/>
</dbReference>
<comment type="caution">
    <text evidence="3">The sequence shown here is derived from an EMBL/GenBank/DDBJ whole genome shotgun (WGS) entry which is preliminary data.</text>
</comment>
<dbReference type="AlphaFoldDB" id="A0A0J8GJI1"/>
<evidence type="ECO:0000256" key="1">
    <source>
        <dbReference type="ARBA" id="ARBA00006525"/>
    </source>
</evidence>
<dbReference type="EMBL" id="AZHO01000005">
    <property type="protein sequence ID" value="KMT60903.1"/>
    <property type="molecule type" value="Genomic_DNA"/>
</dbReference>
<evidence type="ECO:0000259" key="2">
    <source>
        <dbReference type="Pfam" id="PF02481"/>
    </source>
</evidence>
<evidence type="ECO:0000313" key="4">
    <source>
        <dbReference type="Proteomes" id="UP000052258"/>
    </source>
</evidence>
<dbReference type="PANTHER" id="PTHR43022:SF1">
    <property type="entry name" value="PROTEIN SMF"/>
    <property type="match status" value="1"/>
</dbReference>
<organism evidence="3 4">
    <name type="scientific">Listeria fleischmannii 1991</name>
    <dbReference type="NCBI Taxonomy" id="1430899"/>
    <lineage>
        <taxon>Bacteria</taxon>
        <taxon>Bacillati</taxon>
        <taxon>Bacillota</taxon>
        <taxon>Bacilli</taxon>
        <taxon>Bacillales</taxon>
        <taxon>Listeriaceae</taxon>
        <taxon>Listeria</taxon>
    </lineage>
</organism>
<dbReference type="RefSeq" id="WP_007476319.1">
    <property type="nucleotide sequence ID" value="NZ_KQ130610.1"/>
</dbReference>
<dbReference type="Pfam" id="PF02481">
    <property type="entry name" value="DNA_processg_A"/>
    <property type="match status" value="1"/>
</dbReference>
<comment type="similarity">
    <text evidence="1">Belongs to the DprA/Smf family.</text>
</comment>